<sequence length="111" mass="11830">MTHLLFSYGTLQLPAVQADVFGGPVLSEPDAVIGHVLGEVRIEDPRVVELSGSDVHPMLLPSPDTGATVEGIVLHLDDAQLAAADAYEVDAYERVEVPLHSGRTAWVYALA</sequence>
<proteinExistence type="predicted"/>
<evidence type="ECO:0000313" key="2">
    <source>
        <dbReference type="EMBL" id="GAA1740205.1"/>
    </source>
</evidence>
<dbReference type="Gene3D" id="3.10.490.10">
    <property type="entry name" value="Gamma-glutamyl cyclotransferase-like"/>
    <property type="match status" value="1"/>
</dbReference>
<evidence type="ECO:0000259" key="1">
    <source>
        <dbReference type="Pfam" id="PF06094"/>
    </source>
</evidence>
<protein>
    <submittedName>
        <fullName evidence="2">Gamma-glutamylcyclotransferase</fullName>
    </submittedName>
</protein>
<dbReference type="InterPro" id="IPR009288">
    <property type="entry name" value="AIG2-like_dom"/>
</dbReference>
<dbReference type="InterPro" id="IPR013024">
    <property type="entry name" value="GGCT-like"/>
</dbReference>
<dbReference type="CDD" id="cd06661">
    <property type="entry name" value="GGCT_like"/>
    <property type="match status" value="1"/>
</dbReference>
<reference evidence="2 3" key="1">
    <citation type="journal article" date="2019" name="Int. J. Syst. Evol. Microbiol.">
        <title>The Global Catalogue of Microorganisms (GCM) 10K type strain sequencing project: providing services to taxonomists for standard genome sequencing and annotation.</title>
        <authorList>
            <consortium name="The Broad Institute Genomics Platform"/>
            <consortium name="The Broad Institute Genome Sequencing Center for Infectious Disease"/>
            <person name="Wu L."/>
            <person name="Ma J."/>
        </authorList>
    </citation>
    <scope>NUCLEOTIDE SEQUENCE [LARGE SCALE GENOMIC DNA]</scope>
    <source>
        <strain evidence="2 3">JCM 13518</strain>
    </source>
</reference>
<dbReference type="Pfam" id="PF06094">
    <property type="entry name" value="GGACT"/>
    <property type="match status" value="1"/>
</dbReference>
<organism evidence="2 3">
    <name type="scientific">Aeromicrobium alkaliterrae</name>
    <dbReference type="NCBI Taxonomy" id="302168"/>
    <lineage>
        <taxon>Bacteria</taxon>
        <taxon>Bacillati</taxon>
        <taxon>Actinomycetota</taxon>
        <taxon>Actinomycetes</taxon>
        <taxon>Propionibacteriales</taxon>
        <taxon>Nocardioidaceae</taxon>
        <taxon>Aeromicrobium</taxon>
    </lineage>
</organism>
<evidence type="ECO:0000313" key="3">
    <source>
        <dbReference type="Proteomes" id="UP001501057"/>
    </source>
</evidence>
<gene>
    <name evidence="2" type="ORF">GCM10009710_20590</name>
</gene>
<dbReference type="InterPro" id="IPR036568">
    <property type="entry name" value="GGCT-like_sf"/>
</dbReference>
<accession>A0ABN2JVD4</accession>
<dbReference type="Proteomes" id="UP001501057">
    <property type="component" value="Unassembled WGS sequence"/>
</dbReference>
<dbReference type="RefSeq" id="WP_344200948.1">
    <property type="nucleotide sequence ID" value="NZ_BAAAME010000004.1"/>
</dbReference>
<comment type="caution">
    <text evidence="2">The sequence shown here is derived from an EMBL/GenBank/DDBJ whole genome shotgun (WGS) entry which is preliminary data.</text>
</comment>
<keyword evidence="3" id="KW-1185">Reference proteome</keyword>
<dbReference type="EMBL" id="BAAAME010000004">
    <property type="protein sequence ID" value="GAA1740205.1"/>
    <property type="molecule type" value="Genomic_DNA"/>
</dbReference>
<dbReference type="SUPFAM" id="SSF110857">
    <property type="entry name" value="Gamma-glutamyl cyclotransferase-like"/>
    <property type="match status" value="1"/>
</dbReference>
<feature type="domain" description="Gamma-glutamylcyclotransferase AIG2-like" evidence="1">
    <location>
        <begin position="5"/>
        <end position="110"/>
    </location>
</feature>
<name>A0ABN2JVD4_9ACTN</name>